<proteinExistence type="predicted"/>
<name>A0A3A8IWY9_9BACT</name>
<dbReference type="AlphaFoldDB" id="A0A3A8IWY9"/>
<keyword evidence="3" id="KW-1185">Reference proteome</keyword>
<feature type="domain" description="Endonuclease/exonuclease/phosphatase" evidence="1">
    <location>
        <begin position="60"/>
        <end position="277"/>
    </location>
</feature>
<organism evidence="2 3">
    <name type="scientific">Corallococcus terminator</name>
    <dbReference type="NCBI Taxonomy" id="2316733"/>
    <lineage>
        <taxon>Bacteria</taxon>
        <taxon>Pseudomonadati</taxon>
        <taxon>Myxococcota</taxon>
        <taxon>Myxococcia</taxon>
        <taxon>Myxococcales</taxon>
        <taxon>Cystobacterineae</taxon>
        <taxon>Myxococcaceae</taxon>
        <taxon>Corallococcus</taxon>
    </lineage>
</organism>
<dbReference type="GO" id="GO:0016020">
    <property type="term" value="C:membrane"/>
    <property type="evidence" value="ECO:0007669"/>
    <property type="project" value="GOC"/>
</dbReference>
<dbReference type="InterPro" id="IPR036691">
    <property type="entry name" value="Endo/exonu/phosph_ase_sf"/>
</dbReference>
<dbReference type="EMBL" id="RAVZ01000157">
    <property type="protein sequence ID" value="RKG84374.1"/>
    <property type="molecule type" value="Genomic_DNA"/>
</dbReference>
<comment type="caution">
    <text evidence="2">The sequence shown here is derived from an EMBL/GenBank/DDBJ whole genome shotgun (WGS) entry which is preliminary data.</text>
</comment>
<sequence length="316" mass="33585">MDDVPSRPLIRPSPLLTLLLVAGPLACATGPVVRPTLSSGVTPVAVAPKAVRDAGALRVMTFNIQSGLRGLERVADVIRAESPDVVALQEVDVGSTRAGGEDQVERLSALTGLKYRAHFGTTKLYGGHYGIALLSRYPLESLAQYPLPTPRGAEPRTLAHAVLDVDGREVSVYATHLIRRPFNGSARVRQSVFISNLLAKDPRPRLLMGDLNDDPDSRPVRLLRRQLQDVAKVTHADGKGTYPMPLFLPSLRIDYVMACGAFTPVSSRVLDVGASDHFPVVADLRLEPAGGPKVAAETPAVMDADAATTTAAAAAP</sequence>
<dbReference type="Pfam" id="PF03372">
    <property type="entry name" value="Exo_endo_phos"/>
    <property type="match status" value="1"/>
</dbReference>
<dbReference type="PANTHER" id="PTHR14859">
    <property type="entry name" value="CALCOFLUOR WHITE HYPERSENSITIVE PROTEIN PRECURSOR"/>
    <property type="match status" value="1"/>
</dbReference>
<dbReference type="InterPro" id="IPR005135">
    <property type="entry name" value="Endo/exonuclease/phosphatase"/>
</dbReference>
<dbReference type="Gene3D" id="3.60.10.10">
    <property type="entry name" value="Endonuclease/exonuclease/phosphatase"/>
    <property type="match status" value="1"/>
</dbReference>
<dbReference type="GO" id="GO:0006506">
    <property type="term" value="P:GPI anchor biosynthetic process"/>
    <property type="evidence" value="ECO:0007669"/>
    <property type="project" value="TreeGrafter"/>
</dbReference>
<evidence type="ECO:0000313" key="3">
    <source>
        <dbReference type="Proteomes" id="UP000268094"/>
    </source>
</evidence>
<accession>A0A3A8IWY9</accession>
<protein>
    <recommendedName>
        <fullName evidence="1">Endonuclease/exonuclease/phosphatase domain-containing protein</fullName>
    </recommendedName>
</protein>
<dbReference type="SUPFAM" id="SSF56219">
    <property type="entry name" value="DNase I-like"/>
    <property type="match status" value="1"/>
</dbReference>
<evidence type="ECO:0000259" key="1">
    <source>
        <dbReference type="Pfam" id="PF03372"/>
    </source>
</evidence>
<reference evidence="3" key="1">
    <citation type="submission" date="2018-09" db="EMBL/GenBank/DDBJ databases">
        <authorList>
            <person name="Livingstone P.G."/>
            <person name="Whitworth D.E."/>
        </authorList>
    </citation>
    <scope>NUCLEOTIDE SEQUENCE [LARGE SCALE GENOMIC DNA]</scope>
    <source>
        <strain evidence="3">CA054A</strain>
    </source>
</reference>
<dbReference type="InterPro" id="IPR051916">
    <property type="entry name" value="GPI-anchor_lipid_remodeler"/>
</dbReference>
<dbReference type="OrthoDB" id="155529at2"/>
<dbReference type="Proteomes" id="UP000268094">
    <property type="component" value="Unassembled WGS sequence"/>
</dbReference>
<dbReference type="GO" id="GO:0003824">
    <property type="term" value="F:catalytic activity"/>
    <property type="evidence" value="ECO:0007669"/>
    <property type="project" value="InterPro"/>
</dbReference>
<dbReference type="PANTHER" id="PTHR14859:SF15">
    <property type="entry name" value="ENDONUCLEASE_EXONUCLEASE_PHOSPHATASE DOMAIN-CONTAINING PROTEIN"/>
    <property type="match status" value="1"/>
</dbReference>
<gene>
    <name evidence="2" type="ORF">D7V88_22075</name>
</gene>
<evidence type="ECO:0000313" key="2">
    <source>
        <dbReference type="EMBL" id="RKG84374.1"/>
    </source>
</evidence>